<dbReference type="InterPro" id="IPR020067">
    <property type="entry name" value="Frizzled_dom"/>
</dbReference>
<comment type="caution">
    <text evidence="7">The sequence shown here is derived from an EMBL/GenBank/DDBJ whole genome shotgun (WGS) entry which is preliminary data.</text>
</comment>
<feature type="domain" description="FZ" evidence="6">
    <location>
        <begin position="73"/>
        <end position="142"/>
    </location>
</feature>
<dbReference type="Proteomes" id="UP001159427">
    <property type="component" value="Unassembled WGS sequence"/>
</dbReference>
<keyword evidence="4" id="KW-1133">Transmembrane helix</keyword>
<gene>
    <name evidence="7" type="ORF">PEVE_00014041</name>
</gene>
<organism evidence="7 8">
    <name type="scientific">Porites evermanni</name>
    <dbReference type="NCBI Taxonomy" id="104178"/>
    <lineage>
        <taxon>Eukaryota</taxon>
        <taxon>Metazoa</taxon>
        <taxon>Cnidaria</taxon>
        <taxon>Anthozoa</taxon>
        <taxon>Hexacorallia</taxon>
        <taxon>Scleractinia</taxon>
        <taxon>Fungiina</taxon>
        <taxon>Poritidae</taxon>
        <taxon>Porites</taxon>
    </lineage>
</organism>
<feature type="signal peptide" evidence="5">
    <location>
        <begin position="1"/>
        <end position="21"/>
    </location>
</feature>
<keyword evidence="4" id="KW-0812">Transmembrane</keyword>
<keyword evidence="4" id="KW-0472">Membrane</keyword>
<dbReference type="InterPro" id="IPR015526">
    <property type="entry name" value="Frizzled/SFRP"/>
</dbReference>
<dbReference type="SMART" id="SM00063">
    <property type="entry name" value="FRI"/>
    <property type="match status" value="1"/>
</dbReference>
<feature type="disulfide bond" evidence="3">
    <location>
        <begin position="73"/>
        <end position="111"/>
    </location>
</feature>
<dbReference type="Gene3D" id="1.10.2000.10">
    <property type="entry name" value="Frizzled cysteine-rich domain"/>
    <property type="match status" value="2"/>
</dbReference>
<protein>
    <recommendedName>
        <fullName evidence="6">FZ domain-containing protein</fullName>
    </recommendedName>
</protein>
<dbReference type="Pfam" id="PF01392">
    <property type="entry name" value="Fz"/>
    <property type="match status" value="1"/>
</dbReference>
<reference evidence="7 8" key="1">
    <citation type="submission" date="2022-05" db="EMBL/GenBank/DDBJ databases">
        <authorList>
            <consortium name="Genoscope - CEA"/>
            <person name="William W."/>
        </authorList>
    </citation>
    <scope>NUCLEOTIDE SEQUENCE [LARGE SCALE GENOMIC DNA]</scope>
</reference>
<dbReference type="CDD" id="cd07066">
    <property type="entry name" value="CRD_FZ"/>
    <property type="match status" value="1"/>
</dbReference>
<keyword evidence="1" id="KW-0217">Developmental protein</keyword>
<evidence type="ECO:0000256" key="1">
    <source>
        <dbReference type="ARBA" id="ARBA00022473"/>
    </source>
</evidence>
<keyword evidence="2 3" id="KW-1015">Disulfide bond</keyword>
<evidence type="ECO:0000313" key="7">
    <source>
        <dbReference type="EMBL" id="CAH3182167.1"/>
    </source>
</evidence>
<dbReference type="PANTHER" id="PTHR11309">
    <property type="entry name" value="FRIZZLED"/>
    <property type="match status" value="1"/>
</dbReference>
<comment type="caution">
    <text evidence="3">Lacks conserved residue(s) required for the propagation of feature annotation.</text>
</comment>
<evidence type="ECO:0000313" key="8">
    <source>
        <dbReference type="Proteomes" id="UP001159427"/>
    </source>
</evidence>
<dbReference type="PROSITE" id="PS50038">
    <property type="entry name" value="FZ"/>
    <property type="match status" value="2"/>
</dbReference>
<sequence length="358" mass="40409">MNLNFLLQLANVLLVAKLARSESTSECREIDENKFPNCVTHGFKMTSKHLASNFYTETYSKIINNMTAKLNGCSKYTSYILCSLYVPRCKENMPGPLLPCREVCEEFARGCCNQMNSNGLNWLKPLCSLLPTKRKSATCFIPPDFKPLKKPLSSLQCSETVSNDNCQKKERKMTFISRKTQKQLQDKLAILINKLTSSVFSDSCKETLNKLACASYTPPCDGTKIKTLCKHRCSLLFDDCPEAFNFIEVSSYCAESAQGDTTSGFCELTRWPSARHWDKGKRLHTVRPTSFPAGLIAALVLVPLSVFCFIYLAVVLRRRYEQKRSGNVQELLTYTELQTETADSDKKLALIMIRPGTK</sequence>
<keyword evidence="5" id="KW-0732">Signal</keyword>
<evidence type="ECO:0000256" key="3">
    <source>
        <dbReference type="PROSITE-ProRule" id="PRU00090"/>
    </source>
</evidence>
<dbReference type="EMBL" id="CALNXI010002048">
    <property type="protein sequence ID" value="CAH3182167.1"/>
    <property type="molecule type" value="Genomic_DNA"/>
</dbReference>
<dbReference type="InterPro" id="IPR036790">
    <property type="entry name" value="Frizzled_dom_sf"/>
</dbReference>
<evidence type="ECO:0000256" key="2">
    <source>
        <dbReference type="ARBA" id="ARBA00023157"/>
    </source>
</evidence>
<evidence type="ECO:0000256" key="5">
    <source>
        <dbReference type="SAM" id="SignalP"/>
    </source>
</evidence>
<evidence type="ECO:0000256" key="4">
    <source>
        <dbReference type="SAM" id="Phobius"/>
    </source>
</evidence>
<dbReference type="SUPFAM" id="SSF63501">
    <property type="entry name" value="Frizzled cysteine-rich domain"/>
    <property type="match status" value="2"/>
</dbReference>
<evidence type="ECO:0000259" key="6">
    <source>
        <dbReference type="PROSITE" id="PS50038"/>
    </source>
</evidence>
<feature type="transmembrane region" description="Helical" evidence="4">
    <location>
        <begin position="291"/>
        <end position="316"/>
    </location>
</feature>
<accession>A0ABN8RS67</accession>
<dbReference type="PANTHER" id="PTHR11309:SF126">
    <property type="entry name" value="FRIZZLED-2"/>
    <property type="match status" value="1"/>
</dbReference>
<name>A0ABN8RS67_9CNID</name>
<feature type="domain" description="FZ" evidence="6">
    <location>
        <begin position="152"/>
        <end position="266"/>
    </location>
</feature>
<feature type="chain" id="PRO_5046491243" description="FZ domain-containing protein" evidence="5">
    <location>
        <begin position="22"/>
        <end position="358"/>
    </location>
</feature>
<proteinExistence type="predicted"/>
<keyword evidence="8" id="KW-1185">Reference proteome</keyword>